<gene>
    <name evidence="1" type="ORF">GCM10023143_18100</name>
</gene>
<keyword evidence="2" id="KW-1185">Reference proteome</keyword>
<evidence type="ECO:0000313" key="1">
    <source>
        <dbReference type="EMBL" id="GAA4309962.1"/>
    </source>
</evidence>
<keyword evidence="1" id="KW-0489">Methyltransferase</keyword>
<dbReference type="SUPFAM" id="SSF53335">
    <property type="entry name" value="S-adenosyl-L-methionine-dependent methyltransferases"/>
    <property type="match status" value="1"/>
</dbReference>
<dbReference type="InterPro" id="IPR029063">
    <property type="entry name" value="SAM-dependent_MTases_sf"/>
</dbReference>
<evidence type="ECO:0000313" key="2">
    <source>
        <dbReference type="Proteomes" id="UP001501207"/>
    </source>
</evidence>
<name>A0ABP8FSA8_9BACT</name>
<accession>A0ABP8FSA8</accession>
<proteinExistence type="predicted"/>
<dbReference type="Pfam" id="PF13578">
    <property type="entry name" value="Methyltransf_24"/>
    <property type="match status" value="1"/>
</dbReference>
<dbReference type="GO" id="GO:0032259">
    <property type="term" value="P:methylation"/>
    <property type="evidence" value="ECO:0007669"/>
    <property type="project" value="UniProtKB-KW"/>
</dbReference>
<organism evidence="1 2">
    <name type="scientific">Compostibacter hankyongensis</name>
    <dbReference type="NCBI Taxonomy" id="1007089"/>
    <lineage>
        <taxon>Bacteria</taxon>
        <taxon>Pseudomonadati</taxon>
        <taxon>Bacteroidota</taxon>
        <taxon>Chitinophagia</taxon>
        <taxon>Chitinophagales</taxon>
        <taxon>Chitinophagaceae</taxon>
        <taxon>Compostibacter</taxon>
    </lineage>
</organism>
<dbReference type="GO" id="GO:0008168">
    <property type="term" value="F:methyltransferase activity"/>
    <property type="evidence" value="ECO:0007669"/>
    <property type="project" value="UniProtKB-KW"/>
</dbReference>
<dbReference type="RefSeq" id="WP_344978412.1">
    <property type="nucleotide sequence ID" value="NZ_BAABFN010000004.1"/>
</dbReference>
<dbReference type="EMBL" id="BAABFN010000004">
    <property type="protein sequence ID" value="GAA4309962.1"/>
    <property type="molecule type" value="Genomic_DNA"/>
</dbReference>
<protein>
    <submittedName>
        <fullName evidence="1">Class I SAM-dependent methyltransferase</fullName>
    </submittedName>
</protein>
<dbReference type="Proteomes" id="UP001501207">
    <property type="component" value="Unassembled WGS sequence"/>
</dbReference>
<comment type="caution">
    <text evidence="1">The sequence shown here is derived from an EMBL/GenBank/DDBJ whole genome shotgun (WGS) entry which is preliminary data.</text>
</comment>
<reference evidence="2" key="1">
    <citation type="journal article" date="2019" name="Int. J. Syst. Evol. Microbiol.">
        <title>The Global Catalogue of Microorganisms (GCM) 10K type strain sequencing project: providing services to taxonomists for standard genome sequencing and annotation.</title>
        <authorList>
            <consortium name="The Broad Institute Genomics Platform"/>
            <consortium name="The Broad Institute Genome Sequencing Center for Infectious Disease"/>
            <person name="Wu L."/>
            <person name="Ma J."/>
        </authorList>
    </citation>
    <scope>NUCLEOTIDE SEQUENCE [LARGE SCALE GENOMIC DNA]</scope>
    <source>
        <strain evidence="2">JCM 17664</strain>
    </source>
</reference>
<dbReference type="Gene3D" id="3.40.50.150">
    <property type="entry name" value="Vaccinia Virus protein VP39"/>
    <property type="match status" value="1"/>
</dbReference>
<sequence>MHQQTTIYYRSDIINILIKSFNYSSYLEIGVDDPALNFDKIDCIIKQGIDPNSLRRDILKTTSDDYFKGLKDKFDLIFIDGLHHCQQVLRDIKNSLKHLNQNGTIVCHDMLPSNVIMQLVPRLSNIWTGDCWKAWGHLRMTRQNLSMFVINTDYGIGVIKKGFQKLYVPRISMAKMDYSFFYSNKKDLMNILTISEFIELFDKSATYNV</sequence>
<keyword evidence="1" id="KW-0808">Transferase</keyword>